<keyword evidence="4" id="KW-1185">Reference proteome</keyword>
<organism evidence="3 4">
    <name type="scientific">Jimgerdemannia flammicorona</name>
    <dbReference type="NCBI Taxonomy" id="994334"/>
    <lineage>
        <taxon>Eukaryota</taxon>
        <taxon>Fungi</taxon>
        <taxon>Fungi incertae sedis</taxon>
        <taxon>Mucoromycota</taxon>
        <taxon>Mucoromycotina</taxon>
        <taxon>Endogonomycetes</taxon>
        <taxon>Endogonales</taxon>
        <taxon>Endogonaceae</taxon>
        <taxon>Jimgerdemannia</taxon>
    </lineage>
</organism>
<dbReference type="SUPFAM" id="SSF81383">
    <property type="entry name" value="F-box domain"/>
    <property type="match status" value="1"/>
</dbReference>
<dbReference type="Pfam" id="PF13540">
    <property type="entry name" value="RCC1_2"/>
    <property type="match status" value="1"/>
</dbReference>
<evidence type="ECO:0000256" key="1">
    <source>
        <dbReference type="PROSITE-ProRule" id="PRU00235"/>
    </source>
</evidence>
<comment type="caution">
    <text evidence="3">The sequence shown here is derived from an EMBL/GenBank/DDBJ whole genome shotgun (WGS) entry which is preliminary data.</text>
</comment>
<accession>A0A433QD49</accession>
<dbReference type="SUPFAM" id="SSF50985">
    <property type="entry name" value="RCC1/BLIP-II"/>
    <property type="match status" value="1"/>
</dbReference>
<evidence type="ECO:0000259" key="2">
    <source>
        <dbReference type="Pfam" id="PF12937"/>
    </source>
</evidence>
<evidence type="ECO:0000313" key="4">
    <source>
        <dbReference type="Proteomes" id="UP000274822"/>
    </source>
</evidence>
<dbReference type="Proteomes" id="UP000274822">
    <property type="component" value="Unassembled WGS sequence"/>
</dbReference>
<dbReference type="PROSITE" id="PS50012">
    <property type="entry name" value="RCC1_3"/>
    <property type="match status" value="2"/>
</dbReference>
<dbReference type="EMBL" id="RBNJ01007968">
    <property type="protein sequence ID" value="RUS27687.1"/>
    <property type="molecule type" value="Genomic_DNA"/>
</dbReference>
<dbReference type="PANTHER" id="PTHR45982:SF3">
    <property type="entry name" value="F-BOX PROTEIN POF9"/>
    <property type="match status" value="1"/>
</dbReference>
<dbReference type="PANTHER" id="PTHR45982">
    <property type="entry name" value="REGULATOR OF CHROMOSOME CONDENSATION"/>
    <property type="match status" value="1"/>
</dbReference>
<dbReference type="GO" id="GO:0005737">
    <property type="term" value="C:cytoplasm"/>
    <property type="evidence" value="ECO:0007669"/>
    <property type="project" value="TreeGrafter"/>
</dbReference>
<feature type="repeat" description="RCC1" evidence="1">
    <location>
        <begin position="404"/>
        <end position="454"/>
    </location>
</feature>
<dbReference type="Gene3D" id="1.20.1280.50">
    <property type="match status" value="1"/>
</dbReference>
<dbReference type="AlphaFoldDB" id="A0A433QD49"/>
<gene>
    <name evidence="3" type="ORF">BC938DRAFT_482875</name>
</gene>
<protein>
    <submittedName>
        <fullName evidence="3">Regulator of chromosome condensation 1/beta-lactamase-inhibitor protein II</fullName>
    </submittedName>
</protein>
<dbReference type="Gene3D" id="2.130.10.30">
    <property type="entry name" value="Regulator of chromosome condensation 1/beta-lactamase-inhibitor protein II"/>
    <property type="match status" value="1"/>
</dbReference>
<dbReference type="InterPro" id="IPR036047">
    <property type="entry name" value="F-box-like_dom_sf"/>
</dbReference>
<dbReference type="InterPro" id="IPR051553">
    <property type="entry name" value="Ran_GTPase-activating"/>
</dbReference>
<sequence>MDRIPVEVLLENVLPRLSSASILAVSATSKFFYHVVDDEVLWQTLTLRDFKLPLHSTFRQIGWRRLYSKLWDPIVYTWGEGSNARLGHPAVNQPNYYGRYRNEPLPRELVSLRGKGIVDIIAGGYSFHVLDRNGTVWMWGMMSDWLANDEACEEPTHVNLPVPIRSISCGRVQAMALGKDGRVFQWLNIRNPMEIVLDSASPVVQIAAGWGFSAALTADGEVFYIPEGHHRVGFSTVNYGTEGENDDGSNAEQPKLPKKEIHEHVTLTGLLASTHMSFGKHNFGVKFTRIACGEHFMIALTNAGAVFKFDTSTALSFMNPLLSEHLAKFGFHTGEQDVSSSERIIGHISAFFREFAAYNREGTVFWGDREFNADTSPIMFSELQSGICQISIGDWHKGAITADGKLLTWGEPSAGALGHTTAKIKPTLVKGELANKFVFSIGFGGWHSGVLAVDLGA</sequence>
<evidence type="ECO:0000313" key="3">
    <source>
        <dbReference type="EMBL" id="RUS27687.1"/>
    </source>
</evidence>
<dbReference type="PRINTS" id="PR00633">
    <property type="entry name" value="RCCNDNSATION"/>
</dbReference>
<dbReference type="Pfam" id="PF12937">
    <property type="entry name" value="F-box-like"/>
    <property type="match status" value="1"/>
</dbReference>
<dbReference type="InterPro" id="IPR009091">
    <property type="entry name" value="RCC1/BLIP-II"/>
</dbReference>
<reference evidence="3 4" key="1">
    <citation type="journal article" date="2018" name="New Phytol.">
        <title>Phylogenomics of Endogonaceae and evolution of mycorrhizas within Mucoromycota.</title>
        <authorList>
            <person name="Chang Y."/>
            <person name="Desiro A."/>
            <person name="Na H."/>
            <person name="Sandor L."/>
            <person name="Lipzen A."/>
            <person name="Clum A."/>
            <person name="Barry K."/>
            <person name="Grigoriev I.V."/>
            <person name="Martin F.M."/>
            <person name="Stajich J.E."/>
            <person name="Smith M.E."/>
            <person name="Bonito G."/>
            <person name="Spatafora J.W."/>
        </authorList>
    </citation>
    <scope>NUCLEOTIDE SEQUENCE [LARGE SCALE GENOMIC DNA]</scope>
    <source>
        <strain evidence="3 4">AD002</strain>
    </source>
</reference>
<dbReference type="GO" id="GO:0005085">
    <property type="term" value="F:guanyl-nucleotide exchange factor activity"/>
    <property type="evidence" value="ECO:0007669"/>
    <property type="project" value="TreeGrafter"/>
</dbReference>
<name>A0A433QD49_9FUNG</name>
<dbReference type="InterPro" id="IPR001810">
    <property type="entry name" value="F-box_dom"/>
</dbReference>
<dbReference type="Pfam" id="PF00415">
    <property type="entry name" value="RCC1"/>
    <property type="match status" value="2"/>
</dbReference>
<dbReference type="InterPro" id="IPR000408">
    <property type="entry name" value="Reg_chr_condens"/>
</dbReference>
<proteinExistence type="predicted"/>
<feature type="domain" description="F-box" evidence="2">
    <location>
        <begin position="2"/>
        <end position="48"/>
    </location>
</feature>
<feature type="repeat" description="RCC1" evidence="1">
    <location>
        <begin position="73"/>
        <end position="133"/>
    </location>
</feature>